<protein>
    <submittedName>
        <fullName evidence="6">2,5-diamino-6-(Ribosylamino)-4(3H)-pyrimidinone 5'-phosphate reductase</fullName>
        <ecNumber evidence="6">1.1.1.302</ecNumber>
    </submittedName>
</protein>
<sequence>MHVVVNAAQSVDGKLATRRREQLRISGPEDFDRVDRVRAAADAVLVGVGTVLADDPHLTLEEEDRRVQRLRNGRPGNPARVVVDSAGRTPTDARILDDEATTYLLVGGATPDDRRKRLESSGAEVIVAGTDPRSDEDAHAKSSTEDARETGRSGSERVDLVAGLDALGERGVDRLMVEGGGEVIFSLFEAGLVDELSVYVGSLVIGGREAPTLADGEGFIDDFPTLDLVETERIDDGVVLSYEVG</sequence>
<dbReference type="Pfam" id="PF01872">
    <property type="entry name" value="RibD_C"/>
    <property type="match status" value="1"/>
</dbReference>
<dbReference type="Proteomes" id="UP001596296">
    <property type="component" value="Unassembled WGS sequence"/>
</dbReference>
<evidence type="ECO:0000313" key="6">
    <source>
        <dbReference type="EMBL" id="MFC6893563.1"/>
    </source>
</evidence>
<keyword evidence="2" id="KW-0521">NADP</keyword>
<gene>
    <name evidence="6" type="ORF">ACFQE9_13240</name>
</gene>
<feature type="domain" description="Bacterial bifunctional deaminase-reductase C-terminal" evidence="5">
    <location>
        <begin position="2"/>
        <end position="240"/>
    </location>
</feature>
<organism evidence="6 7">
    <name type="scientific">Halopenitus salinus</name>
    <dbReference type="NCBI Taxonomy" id="1198295"/>
    <lineage>
        <taxon>Archaea</taxon>
        <taxon>Methanobacteriati</taxon>
        <taxon>Methanobacteriota</taxon>
        <taxon>Stenosarchaea group</taxon>
        <taxon>Halobacteria</taxon>
        <taxon>Halobacteriales</taxon>
        <taxon>Haloferacaceae</taxon>
        <taxon>Halopenitus</taxon>
    </lineage>
</organism>
<dbReference type="PANTHER" id="PTHR38011">
    <property type="entry name" value="DIHYDROFOLATE REDUCTASE FAMILY PROTEIN (AFU_ORTHOLOGUE AFUA_8G06820)"/>
    <property type="match status" value="1"/>
</dbReference>
<dbReference type="RefSeq" id="WP_379745513.1">
    <property type="nucleotide sequence ID" value="NZ_JBHSVN010000001.1"/>
</dbReference>
<proteinExistence type="predicted"/>
<dbReference type="EMBL" id="JBHSXL010000009">
    <property type="protein sequence ID" value="MFC6893563.1"/>
    <property type="molecule type" value="Genomic_DNA"/>
</dbReference>
<dbReference type="SUPFAM" id="SSF53597">
    <property type="entry name" value="Dihydrofolate reductase-like"/>
    <property type="match status" value="1"/>
</dbReference>
<dbReference type="InterPro" id="IPR050765">
    <property type="entry name" value="Riboflavin_Biosynth_HTPR"/>
</dbReference>
<dbReference type="EC" id="1.1.1.302" evidence="6"/>
<evidence type="ECO:0000256" key="2">
    <source>
        <dbReference type="ARBA" id="ARBA00022857"/>
    </source>
</evidence>
<keyword evidence="7" id="KW-1185">Reference proteome</keyword>
<feature type="compositionally biased region" description="Basic and acidic residues" evidence="4">
    <location>
        <begin position="132"/>
        <end position="156"/>
    </location>
</feature>
<evidence type="ECO:0000256" key="4">
    <source>
        <dbReference type="SAM" id="MobiDB-lite"/>
    </source>
</evidence>
<name>A0ABD5V0J2_9EURY</name>
<dbReference type="InterPro" id="IPR024072">
    <property type="entry name" value="DHFR-like_dom_sf"/>
</dbReference>
<comment type="caution">
    <text evidence="6">The sequence shown here is derived from an EMBL/GenBank/DDBJ whole genome shotgun (WGS) entry which is preliminary data.</text>
</comment>
<dbReference type="InterPro" id="IPR002734">
    <property type="entry name" value="RibDG_C"/>
</dbReference>
<evidence type="ECO:0000313" key="7">
    <source>
        <dbReference type="Proteomes" id="UP001596296"/>
    </source>
</evidence>
<evidence type="ECO:0000256" key="3">
    <source>
        <dbReference type="ARBA" id="ARBA00023002"/>
    </source>
</evidence>
<comment type="pathway">
    <text evidence="1">Cofactor biosynthesis; riboflavin biosynthesis.</text>
</comment>
<dbReference type="Gene3D" id="3.40.430.10">
    <property type="entry name" value="Dihydrofolate Reductase, subunit A"/>
    <property type="match status" value="1"/>
</dbReference>
<keyword evidence="3 6" id="KW-0560">Oxidoreductase</keyword>
<feature type="region of interest" description="Disordered" evidence="4">
    <location>
        <begin position="111"/>
        <end position="156"/>
    </location>
</feature>
<reference evidence="6 7" key="1">
    <citation type="journal article" date="2019" name="Int. J. Syst. Evol. Microbiol.">
        <title>The Global Catalogue of Microorganisms (GCM) 10K type strain sequencing project: providing services to taxonomists for standard genome sequencing and annotation.</title>
        <authorList>
            <consortium name="The Broad Institute Genomics Platform"/>
            <consortium name="The Broad Institute Genome Sequencing Center for Infectious Disease"/>
            <person name="Wu L."/>
            <person name="Ma J."/>
        </authorList>
    </citation>
    <scope>NUCLEOTIDE SEQUENCE [LARGE SCALE GENOMIC DNA]</scope>
    <source>
        <strain evidence="6 7">SKJ47</strain>
    </source>
</reference>
<dbReference type="AlphaFoldDB" id="A0ABD5V0J2"/>
<evidence type="ECO:0000259" key="5">
    <source>
        <dbReference type="Pfam" id="PF01872"/>
    </source>
</evidence>
<evidence type="ECO:0000256" key="1">
    <source>
        <dbReference type="ARBA" id="ARBA00005104"/>
    </source>
</evidence>
<dbReference type="GO" id="GO:0016491">
    <property type="term" value="F:oxidoreductase activity"/>
    <property type="evidence" value="ECO:0007669"/>
    <property type="project" value="UniProtKB-KW"/>
</dbReference>
<accession>A0ABD5V0J2</accession>
<dbReference type="PANTHER" id="PTHR38011:SF7">
    <property type="entry name" value="2,5-DIAMINO-6-RIBOSYLAMINO-4(3H)-PYRIMIDINONE 5'-PHOSPHATE REDUCTASE"/>
    <property type="match status" value="1"/>
</dbReference>